<organism evidence="5 6">
    <name type="scientific">Candidatus Haliotispira prima</name>
    <dbReference type="NCBI Taxonomy" id="3034016"/>
    <lineage>
        <taxon>Bacteria</taxon>
        <taxon>Pseudomonadati</taxon>
        <taxon>Spirochaetota</taxon>
        <taxon>Spirochaetia</taxon>
        <taxon>Spirochaetales</taxon>
        <taxon>Spirochaetaceae</taxon>
        <taxon>Candidatus Haliotispira</taxon>
    </lineage>
</organism>
<proteinExistence type="predicted"/>
<dbReference type="Proteomes" id="UP001228690">
    <property type="component" value="Chromosome"/>
</dbReference>
<protein>
    <submittedName>
        <fullName evidence="5">ABC transporter ATP-binding protein</fullName>
    </submittedName>
</protein>
<keyword evidence="3 5" id="KW-0067">ATP-binding</keyword>
<keyword evidence="2" id="KW-0547">Nucleotide-binding</keyword>
<dbReference type="PROSITE" id="PS50893">
    <property type="entry name" value="ABC_TRANSPORTER_2"/>
    <property type="match status" value="1"/>
</dbReference>
<dbReference type="InterPro" id="IPR017911">
    <property type="entry name" value="MacB-like_ATP-bd"/>
</dbReference>
<dbReference type="PANTHER" id="PTHR24220">
    <property type="entry name" value="IMPORT ATP-BINDING PROTEIN"/>
    <property type="match status" value="1"/>
</dbReference>
<evidence type="ECO:0000256" key="1">
    <source>
        <dbReference type="ARBA" id="ARBA00022448"/>
    </source>
</evidence>
<dbReference type="Pfam" id="PF00005">
    <property type="entry name" value="ABC_tran"/>
    <property type="match status" value="1"/>
</dbReference>
<dbReference type="SUPFAM" id="SSF52540">
    <property type="entry name" value="P-loop containing nucleoside triphosphate hydrolases"/>
    <property type="match status" value="1"/>
</dbReference>
<dbReference type="CDD" id="cd03255">
    <property type="entry name" value="ABC_MJ0796_LolCDE_FtsE"/>
    <property type="match status" value="1"/>
</dbReference>
<evidence type="ECO:0000313" key="5">
    <source>
        <dbReference type="EMBL" id="WGK70003.1"/>
    </source>
</evidence>
<keyword evidence="1" id="KW-0813">Transport</keyword>
<dbReference type="InterPro" id="IPR027417">
    <property type="entry name" value="P-loop_NTPase"/>
</dbReference>
<dbReference type="SMART" id="SM00382">
    <property type="entry name" value="AAA"/>
    <property type="match status" value="1"/>
</dbReference>
<evidence type="ECO:0000256" key="2">
    <source>
        <dbReference type="ARBA" id="ARBA00022741"/>
    </source>
</evidence>
<evidence type="ECO:0000259" key="4">
    <source>
        <dbReference type="PROSITE" id="PS50893"/>
    </source>
</evidence>
<name>A0ABY8MLF6_9SPIO</name>
<accession>A0ABY8MLF6</accession>
<gene>
    <name evidence="5" type="ORF">P0082_03855</name>
</gene>
<dbReference type="PANTHER" id="PTHR24220:SF86">
    <property type="entry name" value="ABC TRANSPORTER ABCH.1"/>
    <property type="match status" value="1"/>
</dbReference>
<dbReference type="InterPro" id="IPR003593">
    <property type="entry name" value="AAA+_ATPase"/>
</dbReference>
<evidence type="ECO:0000313" key="6">
    <source>
        <dbReference type="Proteomes" id="UP001228690"/>
    </source>
</evidence>
<feature type="domain" description="ABC transporter" evidence="4">
    <location>
        <begin position="17"/>
        <end position="240"/>
    </location>
</feature>
<dbReference type="GO" id="GO:0005524">
    <property type="term" value="F:ATP binding"/>
    <property type="evidence" value="ECO:0007669"/>
    <property type="project" value="UniProtKB-KW"/>
</dbReference>
<sequence length="240" mass="26601">MEQQGQIKTEDRNTAIVECRDVVKHYYPGSTKVEALRGLNVSFYPGFNLILGPSGSGKSTALNLIGCLDTATFGEVFVNGQDVGLLSEAERCEFRRQNVGFIFQSFSLISSLDLMDNIEYPLYKNKAVSAAERRERAENLLKEVGLEGYNKRFPRELSGGQQQRVAIARSLVANPKLLIADEPTASLDSETSAKILELLERIHDEFGTSIILASHDRNVIEHINRKVVLRDGVIATDKSA</sequence>
<dbReference type="EMBL" id="CP123443">
    <property type="protein sequence ID" value="WGK70003.1"/>
    <property type="molecule type" value="Genomic_DNA"/>
</dbReference>
<dbReference type="InterPro" id="IPR017871">
    <property type="entry name" value="ABC_transporter-like_CS"/>
</dbReference>
<dbReference type="PROSITE" id="PS00211">
    <property type="entry name" value="ABC_TRANSPORTER_1"/>
    <property type="match status" value="1"/>
</dbReference>
<keyword evidence="6" id="KW-1185">Reference proteome</keyword>
<dbReference type="RefSeq" id="WP_326928208.1">
    <property type="nucleotide sequence ID" value="NZ_CP123443.1"/>
</dbReference>
<dbReference type="InterPro" id="IPR003439">
    <property type="entry name" value="ABC_transporter-like_ATP-bd"/>
</dbReference>
<evidence type="ECO:0000256" key="3">
    <source>
        <dbReference type="ARBA" id="ARBA00022840"/>
    </source>
</evidence>
<dbReference type="InterPro" id="IPR015854">
    <property type="entry name" value="ABC_transpr_LolD-like"/>
</dbReference>
<dbReference type="Gene3D" id="3.40.50.300">
    <property type="entry name" value="P-loop containing nucleotide triphosphate hydrolases"/>
    <property type="match status" value="1"/>
</dbReference>
<reference evidence="5 6" key="1">
    <citation type="submission" date="2023-04" db="EMBL/GenBank/DDBJ databases">
        <title>Spirochaete genome identified in red abalone sample constitutes a novel genus.</title>
        <authorList>
            <person name="Sharma S.P."/>
            <person name="Purcell C.M."/>
            <person name="Hyde J.R."/>
            <person name="Severin A.J."/>
        </authorList>
    </citation>
    <scope>NUCLEOTIDE SEQUENCE [LARGE SCALE GENOMIC DNA]</scope>
    <source>
        <strain evidence="5 6">SP-2023</strain>
    </source>
</reference>